<comment type="caution">
    <text evidence="3">The sequence shown here is derived from an EMBL/GenBank/DDBJ whole genome shotgun (WGS) entry which is preliminary data.</text>
</comment>
<evidence type="ECO:0000256" key="1">
    <source>
        <dbReference type="SAM" id="MobiDB-lite"/>
    </source>
</evidence>
<dbReference type="InterPro" id="IPR054209">
    <property type="entry name" value="DUF6916"/>
</dbReference>
<dbReference type="RefSeq" id="WP_243917132.1">
    <property type="nucleotide sequence ID" value="NZ_JALHLG010000001.1"/>
</dbReference>
<dbReference type="EMBL" id="JALHLG010000001">
    <property type="protein sequence ID" value="MCJ2185391.1"/>
    <property type="molecule type" value="Genomic_DNA"/>
</dbReference>
<gene>
    <name evidence="3" type="ORF">MTR66_01015</name>
</gene>
<name>A0ABT0BK00_9SPHN</name>
<sequence>MTDGSQTLSPAEETVDPGSLTRQDFEAWIDQDFIIPTDQMDPLALTLRAVVESPYNKGRPRAQGGEGYYLELSGPADRYFIQDTAPIRLPDGRVCPLFITNNGPRDGQMHYQIIFN</sequence>
<dbReference type="Pfam" id="PF21880">
    <property type="entry name" value="DUF6916"/>
    <property type="match status" value="1"/>
</dbReference>
<keyword evidence="4" id="KW-1185">Reference proteome</keyword>
<protein>
    <recommendedName>
        <fullName evidence="2">DUF6916 domain-containing protein</fullName>
    </recommendedName>
</protein>
<proteinExistence type="predicted"/>
<reference evidence="3 4" key="1">
    <citation type="submission" date="2022-04" db="EMBL/GenBank/DDBJ databases">
        <title>Identification of a novel bacterium isolated from mangrove sediments.</title>
        <authorList>
            <person name="Pan X."/>
        </authorList>
    </citation>
    <scope>NUCLEOTIDE SEQUENCE [LARGE SCALE GENOMIC DNA]</scope>
    <source>
        <strain evidence="3 4">B2638</strain>
    </source>
</reference>
<evidence type="ECO:0000313" key="3">
    <source>
        <dbReference type="EMBL" id="MCJ2185391.1"/>
    </source>
</evidence>
<feature type="domain" description="DUF6916" evidence="2">
    <location>
        <begin position="20"/>
        <end position="115"/>
    </location>
</feature>
<dbReference type="Proteomes" id="UP001202281">
    <property type="component" value="Unassembled WGS sequence"/>
</dbReference>
<evidence type="ECO:0000259" key="2">
    <source>
        <dbReference type="Pfam" id="PF21880"/>
    </source>
</evidence>
<accession>A0ABT0BK00</accession>
<evidence type="ECO:0000313" key="4">
    <source>
        <dbReference type="Proteomes" id="UP001202281"/>
    </source>
</evidence>
<feature type="region of interest" description="Disordered" evidence="1">
    <location>
        <begin position="1"/>
        <end position="20"/>
    </location>
</feature>
<organism evidence="3 4">
    <name type="scientific">Novosphingobium beihaiensis</name>
    <dbReference type="NCBI Taxonomy" id="2930389"/>
    <lineage>
        <taxon>Bacteria</taxon>
        <taxon>Pseudomonadati</taxon>
        <taxon>Pseudomonadota</taxon>
        <taxon>Alphaproteobacteria</taxon>
        <taxon>Sphingomonadales</taxon>
        <taxon>Sphingomonadaceae</taxon>
        <taxon>Novosphingobium</taxon>
    </lineage>
</organism>